<accession>A0ABZ1BW52</accession>
<keyword evidence="7 12" id="KW-0479">Metal-binding</keyword>
<feature type="active site" description="Proton donor" evidence="12">
    <location>
        <position position="257"/>
    </location>
</feature>
<evidence type="ECO:0000256" key="9">
    <source>
        <dbReference type="ARBA" id="ARBA00022833"/>
    </source>
</evidence>
<keyword evidence="9 12" id="KW-0862">Zinc</keyword>
<comment type="function">
    <text evidence="2 12">Catalyzes the hydrolysis of UDP-3-O-myristoyl-N-acetylglucosamine to form UDP-3-O-myristoylglucosamine and acetate, the committed step in lipid A biosynthesis.</text>
</comment>
<keyword evidence="6 12" id="KW-0441">Lipid A biosynthesis</keyword>
<reference evidence="13 14" key="1">
    <citation type="journal article" date="2024" name="Front. Microbiol.">
        <title>Novel thermophilic genera Geochorda gen. nov. and Carboxydochorda gen. nov. from the deep terrestrial subsurface reveal the ecophysiological diversity in the class Limnochordia.</title>
        <authorList>
            <person name="Karnachuk O.V."/>
            <person name="Lukina A.P."/>
            <person name="Avakyan M.R."/>
            <person name="Kadnikov V.V."/>
            <person name="Begmatov S."/>
            <person name="Beletsky A.V."/>
            <person name="Vlasova K.G."/>
            <person name="Novikov A.A."/>
            <person name="Shcherbakova V.A."/>
            <person name="Mardanov A.V."/>
            <person name="Ravin N.V."/>
        </authorList>
    </citation>
    <scope>NUCLEOTIDE SEQUENCE [LARGE SCALE GENOMIC DNA]</scope>
    <source>
        <strain evidence="13 14">L945</strain>
    </source>
</reference>
<dbReference type="Proteomes" id="UP001332192">
    <property type="component" value="Chromosome"/>
</dbReference>
<dbReference type="InterPro" id="IPR020568">
    <property type="entry name" value="Ribosomal_Su5_D2-typ_SF"/>
</dbReference>
<organism evidence="13 14">
    <name type="scientific">Carboxydichorda subterranea</name>
    <dbReference type="NCBI Taxonomy" id="3109565"/>
    <lineage>
        <taxon>Bacteria</taxon>
        <taxon>Bacillati</taxon>
        <taxon>Bacillota</taxon>
        <taxon>Limnochordia</taxon>
        <taxon>Limnochordales</taxon>
        <taxon>Geochordaceae</taxon>
        <taxon>Carboxydichorda</taxon>
    </lineage>
</organism>
<evidence type="ECO:0000313" key="13">
    <source>
        <dbReference type="EMBL" id="WRP16904.1"/>
    </source>
</evidence>
<dbReference type="PANTHER" id="PTHR33694">
    <property type="entry name" value="UDP-3-O-ACYL-N-ACETYLGLUCOSAMINE DEACETYLASE 1, MITOCHONDRIAL-RELATED"/>
    <property type="match status" value="1"/>
</dbReference>
<feature type="binding site" evidence="12">
    <location>
        <position position="76"/>
    </location>
    <ligand>
        <name>Zn(2+)</name>
        <dbReference type="ChEBI" id="CHEBI:29105"/>
    </ligand>
</feature>
<dbReference type="SUPFAM" id="SSF54211">
    <property type="entry name" value="Ribosomal protein S5 domain 2-like"/>
    <property type="match status" value="2"/>
</dbReference>
<comment type="catalytic activity">
    <reaction evidence="11 12">
        <text>a UDP-3-O-[(3R)-3-hydroxyacyl]-N-acetyl-alpha-D-glucosamine + H2O = a UDP-3-O-[(3R)-3-hydroxyacyl]-alpha-D-glucosamine + acetate</text>
        <dbReference type="Rhea" id="RHEA:67816"/>
        <dbReference type="ChEBI" id="CHEBI:15377"/>
        <dbReference type="ChEBI" id="CHEBI:30089"/>
        <dbReference type="ChEBI" id="CHEBI:137740"/>
        <dbReference type="ChEBI" id="CHEBI:173225"/>
        <dbReference type="EC" id="3.5.1.108"/>
    </reaction>
</comment>
<proteinExistence type="inferred from homology"/>
<dbReference type="InterPro" id="IPR015870">
    <property type="entry name" value="UDP-acyl_N-AcGlcN_deAcase_N"/>
</dbReference>
<dbReference type="GO" id="GO:0103117">
    <property type="term" value="F:UDP-3-O-acyl-N-acetylglucosamine deacetylase activity"/>
    <property type="evidence" value="ECO:0007669"/>
    <property type="project" value="UniProtKB-EC"/>
</dbReference>
<dbReference type="Gene3D" id="3.30.1700.10">
    <property type="entry name" value="lpxc deacetylase, domain 2"/>
    <property type="match status" value="1"/>
</dbReference>
<evidence type="ECO:0000256" key="4">
    <source>
        <dbReference type="ARBA" id="ARBA00012745"/>
    </source>
</evidence>
<dbReference type="RefSeq" id="WP_324716176.1">
    <property type="nucleotide sequence ID" value="NZ_CP141615.1"/>
</dbReference>
<evidence type="ECO:0000256" key="3">
    <source>
        <dbReference type="ARBA" id="ARBA00005002"/>
    </source>
</evidence>
<dbReference type="EC" id="3.5.1.108" evidence="4 12"/>
<evidence type="ECO:0000256" key="2">
    <source>
        <dbReference type="ARBA" id="ARBA00002923"/>
    </source>
</evidence>
<keyword evidence="10 12" id="KW-0443">Lipid metabolism</keyword>
<comment type="pathway">
    <text evidence="3 12">Glycolipid biosynthesis; lipid IV(A) biosynthesis; lipid IV(A) from (3R)-3-hydroxytetradecanoyl-[acyl-carrier-protein] and UDP-N-acetyl-alpha-D-glucosamine: step 2/6.</text>
</comment>
<protein>
    <recommendedName>
        <fullName evidence="4 12">UDP-3-O-acyl-N-acetylglucosamine deacetylase</fullName>
        <shortName evidence="12">UDP-3-O-acyl-GlcNAc deacetylase</shortName>
        <ecNumber evidence="4 12">3.5.1.108</ecNumber>
    </recommendedName>
    <alternativeName>
        <fullName evidence="12">UDP-3-O-[R-3-hydroxymyristoyl]-N-acetylglucosamine deacetylase</fullName>
    </alternativeName>
</protein>
<evidence type="ECO:0000256" key="11">
    <source>
        <dbReference type="ARBA" id="ARBA00024535"/>
    </source>
</evidence>
<keyword evidence="5 12" id="KW-0444">Lipid biosynthesis</keyword>
<evidence type="ECO:0000256" key="5">
    <source>
        <dbReference type="ARBA" id="ARBA00022516"/>
    </source>
</evidence>
<feature type="binding site" evidence="12">
    <location>
        <position position="235"/>
    </location>
    <ligand>
        <name>Zn(2+)</name>
        <dbReference type="ChEBI" id="CHEBI:29105"/>
    </ligand>
</feature>
<dbReference type="HAMAP" id="MF_00388">
    <property type="entry name" value="LpxC"/>
    <property type="match status" value="1"/>
</dbReference>
<keyword evidence="14" id="KW-1185">Reference proteome</keyword>
<comment type="similarity">
    <text evidence="12">Belongs to the LpxC family.</text>
</comment>
<dbReference type="Gene3D" id="3.30.230.20">
    <property type="entry name" value="lpxc deacetylase, domain 1"/>
    <property type="match status" value="1"/>
</dbReference>
<dbReference type="NCBIfam" id="TIGR00325">
    <property type="entry name" value="lpxC"/>
    <property type="match status" value="1"/>
</dbReference>
<feature type="binding site" evidence="12">
    <location>
        <position position="231"/>
    </location>
    <ligand>
        <name>Zn(2+)</name>
        <dbReference type="ChEBI" id="CHEBI:29105"/>
    </ligand>
</feature>
<evidence type="ECO:0000313" key="14">
    <source>
        <dbReference type="Proteomes" id="UP001332192"/>
    </source>
</evidence>
<evidence type="ECO:0000256" key="1">
    <source>
        <dbReference type="ARBA" id="ARBA00001947"/>
    </source>
</evidence>
<dbReference type="InterPro" id="IPR004463">
    <property type="entry name" value="UDP-acyl_GlcNac_deAcase"/>
</dbReference>
<evidence type="ECO:0000256" key="8">
    <source>
        <dbReference type="ARBA" id="ARBA00022801"/>
    </source>
</evidence>
<dbReference type="Pfam" id="PF03331">
    <property type="entry name" value="LpxC"/>
    <property type="match status" value="1"/>
</dbReference>
<comment type="cofactor">
    <cofactor evidence="1 12">
        <name>Zn(2+)</name>
        <dbReference type="ChEBI" id="CHEBI:29105"/>
    </cofactor>
</comment>
<evidence type="ECO:0000256" key="12">
    <source>
        <dbReference type="HAMAP-Rule" id="MF_00388"/>
    </source>
</evidence>
<dbReference type="PANTHER" id="PTHR33694:SF1">
    <property type="entry name" value="UDP-3-O-ACYL-N-ACETYLGLUCOSAMINE DEACETYLASE 1, MITOCHONDRIAL-RELATED"/>
    <property type="match status" value="1"/>
</dbReference>
<evidence type="ECO:0000256" key="10">
    <source>
        <dbReference type="ARBA" id="ARBA00023098"/>
    </source>
</evidence>
<evidence type="ECO:0000256" key="7">
    <source>
        <dbReference type="ARBA" id="ARBA00022723"/>
    </source>
</evidence>
<dbReference type="InterPro" id="IPR011334">
    <property type="entry name" value="UDP-acyl_GlcNac_deAcase_C"/>
</dbReference>
<name>A0ABZ1BW52_9FIRM</name>
<evidence type="ECO:0000256" key="6">
    <source>
        <dbReference type="ARBA" id="ARBA00022556"/>
    </source>
</evidence>
<keyword evidence="8 12" id="KW-0378">Hydrolase</keyword>
<sequence>MQTTLARSVTVEGTGLHTGRPARVKLAPMPPGSGLRLVRTDVSPPAEIEVSVRSRAPVPRCTALASPAARVMTVEHLLSALAGLGIDNVRIEVDGPEIPALDGSAARWVELVDRAGVVEQDAPSRSRRLPEVVWVGDGERFILAAPGEGLRVSFLFTADRPGLQDAFVEFDVTPEVFRREIAPARTVAFLDEVEQLRRHGLGLGGTPDNVVLVGPQGPVTPLRFADEIARHKVLDLIGDLALAGPLQARVVAIRAGHELTARLASRIWQALRPTEWKG</sequence>
<gene>
    <name evidence="12 13" type="primary">lpxC</name>
    <name evidence="13" type="ORF">U7230_12545</name>
</gene>
<dbReference type="EMBL" id="CP141615">
    <property type="protein sequence ID" value="WRP16904.1"/>
    <property type="molecule type" value="Genomic_DNA"/>
</dbReference>